<evidence type="ECO:0000256" key="2">
    <source>
        <dbReference type="ARBA" id="ARBA00022741"/>
    </source>
</evidence>
<proteinExistence type="inferred from homology"/>
<dbReference type="HAMAP" id="MF_00440">
    <property type="entry name" value="NrdR"/>
    <property type="match status" value="1"/>
</dbReference>
<organism evidence="10">
    <name type="scientific">freshwater metagenome</name>
    <dbReference type="NCBI Taxonomy" id="449393"/>
    <lineage>
        <taxon>unclassified sequences</taxon>
        <taxon>metagenomes</taxon>
        <taxon>ecological metagenomes</taxon>
    </lineage>
</organism>
<evidence type="ECO:0000256" key="5">
    <source>
        <dbReference type="ARBA" id="ARBA00023125"/>
    </source>
</evidence>
<keyword evidence="5" id="KW-0238">DNA-binding</keyword>
<dbReference type="InterPro" id="IPR005144">
    <property type="entry name" value="ATP-cone_dom"/>
</dbReference>
<accession>A0A6J7PXM2</accession>
<gene>
    <name evidence="8" type="ORF">UFOPK2925_01453</name>
    <name evidence="9" type="ORF">UFOPK3974_01032</name>
    <name evidence="10" type="ORF">UFOPK4071_00669</name>
</gene>
<dbReference type="InterPro" id="IPR055173">
    <property type="entry name" value="NrdR-like_N"/>
</dbReference>
<dbReference type="PROSITE" id="PS51161">
    <property type="entry name" value="ATP_CONE"/>
    <property type="match status" value="1"/>
</dbReference>
<dbReference type="Pfam" id="PF03477">
    <property type="entry name" value="ATP-cone"/>
    <property type="match status" value="1"/>
</dbReference>
<protein>
    <submittedName>
        <fullName evidence="10">Unannotated protein</fullName>
    </submittedName>
</protein>
<keyword evidence="1" id="KW-0678">Repressor</keyword>
<keyword evidence="2" id="KW-0547">Nucleotide-binding</keyword>
<evidence type="ECO:0000256" key="1">
    <source>
        <dbReference type="ARBA" id="ARBA00022491"/>
    </source>
</evidence>
<dbReference type="InterPro" id="IPR003796">
    <property type="entry name" value="RNR_NrdR-like"/>
</dbReference>
<evidence type="ECO:0000313" key="9">
    <source>
        <dbReference type="EMBL" id="CAB4992913.1"/>
    </source>
</evidence>
<evidence type="ECO:0000313" key="8">
    <source>
        <dbReference type="EMBL" id="CAB4790897.1"/>
    </source>
</evidence>
<dbReference type="GO" id="GO:0005524">
    <property type="term" value="F:ATP binding"/>
    <property type="evidence" value="ECO:0007669"/>
    <property type="project" value="UniProtKB-KW"/>
</dbReference>
<dbReference type="EMBL" id="CAEZZU010000264">
    <property type="protein sequence ID" value="CAB4790897.1"/>
    <property type="molecule type" value="Genomic_DNA"/>
</dbReference>
<name>A0A6J7PXM2_9ZZZZ</name>
<evidence type="ECO:0000256" key="6">
    <source>
        <dbReference type="ARBA" id="ARBA00023163"/>
    </source>
</evidence>
<evidence type="ECO:0000256" key="3">
    <source>
        <dbReference type="ARBA" id="ARBA00022840"/>
    </source>
</evidence>
<dbReference type="EMBL" id="CAFBOR010000143">
    <property type="protein sequence ID" value="CAB4992913.1"/>
    <property type="molecule type" value="Genomic_DNA"/>
</dbReference>
<dbReference type="NCBIfam" id="TIGR00244">
    <property type="entry name" value="transcriptional regulator NrdR"/>
    <property type="match status" value="1"/>
</dbReference>
<keyword evidence="4" id="KW-0805">Transcription regulation</keyword>
<dbReference type="AlphaFoldDB" id="A0A6J7PXM2"/>
<dbReference type="Pfam" id="PF22811">
    <property type="entry name" value="Zn_ribbon_NrdR"/>
    <property type="match status" value="1"/>
</dbReference>
<dbReference type="GO" id="GO:0008270">
    <property type="term" value="F:zinc ion binding"/>
    <property type="evidence" value="ECO:0007669"/>
    <property type="project" value="InterPro"/>
</dbReference>
<dbReference type="GO" id="GO:0045892">
    <property type="term" value="P:negative regulation of DNA-templated transcription"/>
    <property type="evidence" value="ECO:0007669"/>
    <property type="project" value="InterPro"/>
</dbReference>
<dbReference type="PANTHER" id="PTHR30455">
    <property type="entry name" value="TRANSCRIPTIONAL REPRESSOR NRDR"/>
    <property type="match status" value="1"/>
</dbReference>
<keyword evidence="6" id="KW-0804">Transcription</keyword>
<sequence>MNEQIPSSSGTVLRMRCPYCRTDDDKVVDSRSSDEGAAIRRRRECLGCGRRYTTFERTEPLPLLVLKRSGSVEVFDRDKLSRGIASAVAGRPIDDEAVETIAVEIEDYLRESGPEVTTEMVGLAVLEKLKTLDDVAYLRFASVYKGFTDLADFEREVGLLQKTTAPKPRRARDRD</sequence>
<evidence type="ECO:0000259" key="7">
    <source>
        <dbReference type="PROSITE" id="PS51161"/>
    </source>
</evidence>
<feature type="domain" description="ATP-cone" evidence="7">
    <location>
        <begin position="63"/>
        <end position="152"/>
    </location>
</feature>
<dbReference type="EMBL" id="CAFBPF010000068">
    <property type="protein sequence ID" value="CAB5010038.1"/>
    <property type="molecule type" value="Genomic_DNA"/>
</dbReference>
<dbReference type="GO" id="GO:0003677">
    <property type="term" value="F:DNA binding"/>
    <property type="evidence" value="ECO:0007669"/>
    <property type="project" value="UniProtKB-KW"/>
</dbReference>
<dbReference type="PANTHER" id="PTHR30455:SF2">
    <property type="entry name" value="TRANSCRIPTIONAL REPRESSOR NRDR"/>
    <property type="match status" value="1"/>
</dbReference>
<keyword evidence="3" id="KW-0067">ATP-binding</keyword>
<evidence type="ECO:0000256" key="4">
    <source>
        <dbReference type="ARBA" id="ARBA00023015"/>
    </source>
</evidence>
<evidence type="ECO:0000313" key="10">
    <source>
        <dbReference type="EMBL" id="CAB5010038.1"/>
    </source>
</evidence>
<reference evidence="10" key="1">
    <citation type="submission" date="2020-05" db="EMBL/GenBank/DDBJ databases">
        <authorList>
            <person name="Chiriac C."/>
            <person name="Salcher M."/>
            <person name="Ghai R."/>
            <person name="Kavagutti S V."/>
        </authorList>
    </citation>
    <scope>NUCLEOTIDE SEQUENCE</scope>
</reference>